<protein>
    <submittedName>
        <fullName evidence="2">Methyltransferase domain</fullName>
    </submittedName>
</protein>
<feature type="non-terminal residue" evidence="2">
    <location>
        <position position="1"/>
    </location>
</feature>
<evidence type="ECO:0000256" key="1">
    <source>
        <dbReference type="ARBA" id="ARBA00038158"/>
    </source>
</evidence>
<evidence type="ECO:0000313" key="2">
    <source>
        <dbReference type="EMBL" id="KAF4121346.1"/>
    </source>
</evidence>
<sequence>ERHNTEYFTPNDERQTESLDIVHHYLTLLLDGKLYLAPLGNDLQKVLDVGSGDGIWAIDYADENPNTEVIGTDLSPMQELTVHEKKRESSTASISSSILEYRTINGRTFHSERHNTEYFTPNDERQTESLDIVHHYLTLLLDGKLYLAPLGNDLQKVLDVGSGDGIWAIDYADENPNTEVIGTDLSPMQPKWVPPNVKFELDDATQPWTWPDNEFDFVHMRFLNGAIRDWPALFREAFRCCKPGGYIESGEFDPRYYCDDGTADDNETIKTWNRVFEEGEKRLGNSFTVIEGDTQDAGIRDAGFEDVNVKVYKVTSSPSPCICLHVSGKTDSGADFHRKAPVGPWTADKKLAKIGRFTQLTLENDMEGYTLFLCTRILNWSNEEYHVFLAKMRKVLRSTRNIHIYCKYKYVYGRKPLA</sequence>
<reference evidence="2" key="1">
    <citation type="submission" date="2020-03" db="EMBL/GenBank/DDBJ databases">
        <title>Site-based positive gene gene selection in Geosmithia morbida across the United States reveals a broad range of putative effectors and factors for local host and environmental adapation.</title>
        <authorList>
            <person name="Onufrak A."/>
            <person name="Murdoch R.W."/>
            <person name="Gazis R."/>
            <person name="Huff M."/>
            <person name="Staton M."/>
            <person name="Klingeman W."/>
            <person name="Hadziabdic D."/>
        </authorList>
    </citation>
    <scope>NUCLEOTIDE SEQUENCE</scope>
    <source>
        <strain evidence="2">1262</strain>
    </source>
</reference>
<comment type="similarity">
    <text evidence="1">Belongs to the methyltransferase superfamily. LaeA methyltransferase family.</text>
</comment>
<dbReference type="OrthoDB" id="2013972at2759"/>
<dbReference type="Proteomes" id="UP000749293">
    <property type="component" value="Unassembled WGS sequence"/>
</dbReference>
<accession>A0A9P4YTF7</accession>
<dbReference type="Pfam" id="PF13489">
    <property type="entry name" value="Methyltransf_23"/>
    <property type="match status" value="1"/>
</dbReference>
<name>A0A9P4YTF7_9HYPO</name>
<dbReference type="RefSeq" id="XP_035319998.1">
    <property type="nucleotide sequence ID" value="XM_035464288.1"/>
</dbReference>
<dbReference type="GO" id="GO:0032259">
    <property type="term" value="P:methylation"/>
    <property type="evidence" value="ECO:0007669"/>
    <property type="project" value="UniProtKB-KW"/>
</dbReference>
<dbReference type="PANTHER" id="PTHR43591">
    <property type="entry name" value="METHYLTRANSFERASE"/>
    <property type="match status" value="1"/>
</dbReference>
<keyword evidence="3" id="KW-1185">Reference proteome</keyword>
<comment type="caution">
    <text evidence="2">The sequence shown here is derived from an EMBL/GenBank/DDBJ whole genome shotgun (WGS) entry which is preliminary data.</text>
</comment>
<dbReference type="SUPFAM" id="SSF53335">
    <property type="entry name" value="S-adenosyl-L-methionine-dependent methyltransferases"/>
    <property type="match status" value="2"/>
</dbReference>
<dbReference type="GeneID" id="55968538"/>
<dbReference type="GO" id="GO:0008168">
    <property type="term" value="F:methyltransferase activity"/>
    <property type="evidence" value="ECO:0007669"/>
    <property type="project" value="UniProtKB-KW"/>
</dbReference>
<proteinExistence type="inferred from homology"/>
<evidence type="ECO:0000313" key="3">
    <source>
        <dbReference type="Proteomes" id="UP000749293"/>
    </source>
</evidence>
<organism evidence="2 3">
    <name type="scientific">Geosmithia morbida</name>
    <dbReference type="NCBI Taxonomy" id="1094350"/>
    <lineage>
        <taxon>Eukaryota</taxon>
        <taxon>Fungi</taxon>
        <taxon>Dikarya</taxon>
        <taxon>Ascomycota</taxon>
        <taxon>Pezizomycotina</taxon>
        <taxon>Sordariomycetes</taxon>
        <taxon>Hypocreomycetidae</taxon>
        <taxon>Hypocreales</taxon>
        <taxon>Bionectriaceae</taxon>
        <taxon>Geosmithia</taxon>
    </lineage>
</organism>
<gene>
    <name evidence="2" type="ORF">GMORB2_2308</name>
</gene>
<keyword evidence="2" id="KW-0489">Methyltransferase</keyword>
<dbReference type="Gene3D" id="3.40.50.150">
    <property type="entry name" value="Vaccinia Virus protein VP39"/>
    <property type="match status" value="2"/>
</dbReference>
<dbReference type="AlphaFoldDB" id="A0A9P4YTF7"/>
<keyword evidence="2" id="KW-0808">Transferase</keyword>
<dbReference type="InterPro" id="IPR029063">
    <property type="entry name" value="SAM-dependent_MTases_sf"/>
</dbReference>
<dbReference type="CDD" id="cd02440">
    <property type="entry name" value="AdoMet_MTases"/>
    <property type="match status" value="2"/>
</dbReference>
<dbReference type="EMBL" id="JAANYQ010000013">
    <property type="protein sequence ID" value="KAF4121346.1"/>
    <property type="molecule type" value="Genomic_DNA"/>
</dbReference>
<dbReference type="PANTHER" id="PTHR43591:SF10">
    <property type="entry name" value="ABC TRANSMEMBRANE TYPE-1 DOMAIN-CONTAINING PROTEIN-RELATED"/>
    <property type="match status" value="1"/>
</dbReference>